<proteinExistence type="predicted"/>
<protein>
    <recommendedName>
        <fullName evidence="3">Aminotransferase-like plant mobile domain-containing protein</fullName>
    </recommendedName>
</protein>
<name>A0ABU6ZRA8_9FABA</name>
<evidence type="ECO:0000313" key="1">
    <source>
        <dbReference type="EMBL" id="MED6224512.1"/>
    </source>
</evidence>
<evidence type="ECO:0000313" key="2">
    <source>
        <dbReference type="Proteomes" id="UP001341840"/>
    </source>
</evidence>
<organism evidence="1 2">
    <name type="scientific">Stylosanthes scabra</name>
    <dbReference type="NCBI Taxonomy" id="79078"/>
    <lineage>
        <taxon>Eukaryota</taxon>
        <taxon>Viridiplantae</taxon>
        <taxon>Streptophyta</taxon>
        <taxon>Embryophyta</taxon>
        <taxon>Tracheophyta</taxon>
        <taxon>Spermatophyta</taxon>
        <taxon>Magnoliopsida</taxon>
        <taxon>eudicotyledons</taxon>
        <taxon>Gunneridae</taxon>
        <taxon>Pentapetalae</taxon>
        <taxon>rosids</taxon>
        <taxon>fabids</taxon>
        <taxon>Fabales</taxon>
        <taxon>Fabaceae</taxon>
        <taxon>Papilionoideae</taxon>
        <taxon>50 kb inversion clade</taxon>
        <taxon>dalbergioids sensu lato</taxon>
        <taxon>Dalbergieae</taxon>
        <taxon>Pterocarpus clade</taxon>
        <taxon>Stylosanthes</taxon>
    </lineage>
</organism>
<sequence length="126" mass="14349">MTEEQSAMVADAAATVMYCLDRVAYVSHNVNVESYLDMVGLLPLAQLNQHWFKMDKPLVSTFVERWRLETYTFHMPWGSTPSHSRTLRISLVFSWTGSSRSICSVLGDQLWSGLRSYLDNIGLIQS</sequence>
<reference evidence="1 2" key="1">
    <citation type="journal article" date="2023" name="Plants (Basel)">
        <title>Bridging the Gap: Combining Genomics and Transcriptomics Approaches to Understand Stylosanthes scabra, an Orphan Legume from the Brazilian Caatinga.</title>
        <authorList>
            <person name="Ferreira-Neto J.R.C."/>
            <person name="da Silva M.D."/>
            <person name="Binneck E."/>
            <person name="de Melo N.F."/>
            <person name="da Silva R.H."/>
            <person name="de Melo A.L.T.M."/>
            <person name="Pandolfi V."/>
            <person name="Bustamante F.O."/>
            <person name="Brasileiro-Vidal A.C."/>
            <person name="Benko-Iseppon A.M."/>
        </authorList>
    </citation>
    <scope>NUCLEOTIDE SEQUENCE [LARGE SCALE GENOMIC DNA]</scope>
    <source>
        <tissue evidence="1">Leaves</tissue>
    </source>
</reference>
<dbReference type="EMBL" id="JASCZI010273247">
    <property type="protein sequence ID" value="MED6224512.1"/>
    <property type="molecule type" value="Genomic_DNA"/>
</dbReference>
<dbReference type="Proteomes" id="UP001341840">
    <property type="component" value="Unassembled WGS sequence"/>
</dbReference>
<evidence type="ECO:0008006" key="3">
    <source>
        <dbReference type="Google" id="ProtNLM"/>
    </source>
</evidence>
<keyword evidence="2" id="KW-1185">Reference proteome</keyword>
<gene>
    <name evidence="1" type="ORF">PIB30_084780</name>
</gene>
<accession>A0ABU6ZRA8</accession>
<comment type="caution">
    <text evidence="1">The sequence shown here is derived from an EMBL/GenBank/DDBJ whole genome shotgun (WGS) entry which is preliminary data.</text>
</comment>